<proteinExistence type="predicted"/>
<keyword evidence="3" id="KW-1185">Reference proteome</keyword>
<accession>A0A1B0BEQ1</accession>
<dbReference type="EnsemblMetazoa" id="GPPI027603-RA">
    <property type="protein sequence ID" value="GPPI027603-PA"/>
    <property type="gene ID" value="GPPI027603"/>
</dbReference>
<reference evidence="2" key="2">
    <citation type="submission" date="2020-05" db="UniProtKB">
        <authorList>
            <consortium name="EnsemblMetazoa"/>
        </authorList>
    </citation>
    <scope>IDENTIFICATION</scope>
    <source>
        <strain evidence="2">IAEA</strain>
    </source>
</reference>
<dbReference type="AlphaFoldDB" id="A0A1B0BEQ1"/>
<evidence type="ECO:0000256" key="1">
    <source>
        <dbReference type="SAM" id="MobiDB-lite"/>
    </source>
</evidence>
<evidence type="ECO:0000313" key="3">
    <source>
        <dbReference type="Proteomes" id="UP000092460"/>
    </source>
</evidence>
<dbReference type="EMBL" id="JXJN01012975">
    <property type="status" value="NOT_ANNOTATED_CDS"/>
    <property type="molecule type" value="Genomic_DNA"/>
</dbReference>
<feature type="compositionally biased region" description="Pro residues" evidence="1">
    <location>
        <begin position="87"/>
        <end position="100"/>
    </location>
</feature>
<protein>
    <submittedName>
        <fullName evidence="2">Uncharacterized protein</fullName>
    </submittedName>
</protein>
<feature type="region of interest" description="Disordered" evidence="1">
    <location>
        <begin position="77"/>
        <end position="114"/>
    </location>
</feature>
<evidence type="ECO:0000313" key="2">
    <source>
        <dbReference type="EnsemblMetazoa" id="GPPI027603-PA"/>
    </source>
</evidence>
<name>A0A1B0BEQ1_9MUSC</name>
<sequence>MGEVPSVLIPPPAPQLVAAAVPPGMGGDLPERGLELGVDLGEARAIKRCSSSLAEAAAKREAAAPVALSTLRPVARESIVLERSKRPPPPPLPDKTPPRPWSNDGSLKPLCEGSGDGGTMCDKFNVFSGCSGNRGNT</sequence>
<dbReference type="VEuPathDB" id="VectorBase:GPPI027603"/>
<dbReference type="Proteomes" id="UP000092460">
    <property type="component" value="Unassembled WGS sequence"/>
</dbReference>
<reference evidence="3" key="1">
    <citation type="submission" date="2015-01" db="EMBL/GenBank/DDBJ databases">
        <authorList>
            <person name="Aksoy S."/>
            <person name="Warren W."/>
            <person name="Wilson R.K."/>
        </authorList>
    </citation>
    <scope>NUCLEOTIDE SEQUENCE [LARGE SCALE GENOMIC DNA]</scope>
    <source>
        <strain evidence="3">IAEA</strain>
    </source>
</reference>
<organism evidence="2 3">
    <name type="scientific">Glossina palpalis gambiensis</name>
    <dbReference type="NCBI Taxonomy" id="67801"/>
    <lineage>
        <taxon>Eukaryota</taxon>
        <taxon>Metazoa</taxon>
        <taxon>Ecdysozoa</taxon>
        <taxon>Arthropoda</taxon>
        <taxon>Hexapoda</taxon>
        <taxon>Insecta</taxon>
        <taxon>Pterygota</taxon>
        <taxon>Neoptera</taxon>
        <taxon>Endopterygota</taxon>
        <taxon>Diptera</taxon>
        <taxon>Brachycera</taxon>
        <taxon>Muscomorpha</taxon>
        <taxon>Hippoboscoidea</taxon>
        <taxon>Glossinidae</taxon>
        <taxon>Glossina</taxon>
    </lineage>
</organism>